<feature type="region of interest" description="Disordered" evidence="1">
    <location>
        <begin position="22"/>
        <end position="56"/>
    </location>
</feature>
<feature type="compositionally biased region" description="Basic and acidic residues" evidence="1">
    <location>
        <begin position="22"/>
        <end position="40"/>
    </location>
</feature>
<reference evidence="2" key="1">
    <citation type="submission" date="2014-12" db="EMBL/GenBank/DDBJ databases">
        <title>Parallel Evolution in Life History Adaptation Evident in the Tissue-Specific Poeciliopsis prolifica transcriptome.</title>
        <authorList>
            <person name="Jue N.K."/>
            <person name="Foley R.J."/>
            <person name="Obergfell C."/>
            <person name="Reznick D.N."/>
            <person name="O'Neill R.J."/>
            <person name="O'Neill M.J."/>
        </authorList>
    </citation>
    <scope>NUCLEOTIDE SEQUENCE</scope>
</reference>
<gene>
    <name evidence="2" type="primary">PPUP8897</name>
</gene>
<proteinExistence type="predicted"/>
<feature type="region of interest" description="Disordered" evidence="1">
    <location>
        <begin position="84"/>
        <end position="137"/>
    </location>
</feature>
<feature type="compositionally biased region" description="Polar residues" evidence="1">
    <location>
        <begin position="95"/>
        <end position="105"/>
    </location>
</feature>
<dbReference type="EMBL" id="GBYX01476225">
    <property type="protein sequence ID" value="JAO05452.1"/>
    <property type="molecule type" value="Transcribed_RNA"/>
</dbReference>
<organism evidence="2">
    <name type="scientific">Poeciliopsis prolifica</name>
    <name type="common">blackstripe livebearer</name>
    <dbReference type="NCBI Taxonomy" id="188132"/>
    <lineage>
        <taxon>Eukaryota</taxon>
        <taxon>Metazoa</taxon>
        <taxon>Chordata</taxon>
        <taxon>Craniata</taxon>
        <taxon>Vertebrata</taxon>
        <taxon>Euteleostomi</taxon>
        <taxon>Actinopterygii</taxon>
        <taxon>Neopterygii</taxon>
        <taxon>Teleostei</taxon>
        <taxon>Neoteleostei</taxon>
        <taxon>Acanthomorphata</taxon>
        <taxon>Ovalentaria</taxon>
        <taxon>Atherinomorphae</taxon>
        <taxon>Cyprinodontiformes</taxon>
        <taxon>Poeciliidae</taxon>
        <taxon>Poeciliinae</taxon>
        <taxon>Poeciliopsis</taxon>
    </lineage>
</organism>
<feature type="non-terminal residue" evidence="2">
    <location>
        <position position="1"/>
    </location>
</feature>
<name>A0A0S7ELT9_9TELE</name>
<protein>
    <submittedName>
        <fullName evidence="2">PPUP8897</fullName>
    </submittedName>
</protein>
<sequence length="137" mass="15776">LVEKIPETLYEKVSIATMTENDIERQDEVLQEHFPREQRKSSRRRSHNPCEIQEDDPLLNIEEVQLSHPNPKVVNLPPITFDLEMSDTDVEETPVKTQRTVSSGKESPELEVSVTTNDEGEDEERVETPSSESEKKF</sequence>
<feature type="non-terminal residue" evidence="2">
    <location>
        <position position="137"/>
    </location>
</feature>
<dbReference type="AlphaFoldDB" id="A0A0S7ELT9"/>
<accession>A0A0S7ELT9</accession>
<evidence type="ECO:0000313" key="2">
    <source>
        <dbReference type="EMBL" id="JAO05452.1"/>
    </source>
</evidence>
<evidence type="ECO:0000256" key="1">
    <source>
        <dbReference type="SAM" id="MobiDB-lite"/>
    </source>
</evidence>